<protein>
    <submittedName>
        <fullName evidence="4">TetR/AcrR family transcriptional regulator</fullName>
    </submittedName>
</protein>
<keyword evidence="1 2" id="KW-0238">DNA-binding</keyword>
<dbReference type="InterPro" id="IPR023772">
    <property type="entry name" value="DNA-bd_HTH_TetR-type_CS"/>
</dbReference>
<dbReference type="SUPFAM" id="SSF46689">
    <property type="entry name" value="Homeodomain-like"/>
    <property type="match status" value="1"/>
</dbReference>
<dbReference type="PANTHER" id="PTHR30055">
    <property type="entry name" value="HTH-TYPE TRANSCRIPTIONAL REGULATOR RUTR"/>
    <property type="match status" value="1"/>
</dbReference>
<dbReference type="RefSeq" id="WP_279240946.1">
    <property type="nucleotide sequence ID" value="NZ_CP036501.1"/>
</dbReference>
<keyword evidence="5" id="KW-1185">Reference proteome</keyword>
<dbReference type="PANTHER" id="PTHR30055:SF178">
    <property type="entry name" value="POSSIBLE TRANSCRIPTIONAL REGULATORY PROTEIN"/>
    <property type="match status" value="1"/>
</dbReference>
<dbReference type="InterPro" id="IPR041483">
    <property type="entry name" value="TetR_C_34"/>
</dbReference>
<dbReference type="EMBL" id="CP036501">
    <property type="protein sequence ID" value="UZP74499.1"/>
    <property type="molecule type" value="Genomic_DNA"/>
</dbReference>
<feature type="DNA-binding region" description="H-T-H motif" evidence="2">
    <location>
        <begin position="41"/>
        <end position="60"/>
    </location>
</feature>
<evidence type="ECO:0000256" key="1">
    <source>
        <dbReference type="ARBA" id="ARBA00023125"/>
    </source>
</evidence>
<evidence type="ECO:0000256" key="2">
    <source>
        <dbReference type="PROSITE-ProRule" id="PRU00335"/>
    </source>
</evidence>
<evidence type="ECO:0000259" key="3">
    <source>
        <dbReference type="PROSITE" id="PS50977"/>
    </source>
</evidence>
<dbReference type="Pfam" id="PF17929">
    <property type="entry name" value="TetR_C_34"/>
    <property type="match status" value="1"/>
</dbReference>
<dbReference type="Gene3D" id="1.10.357.10">
    <property type="entry name" value="Tetracycline Repressor, domain 2"/>
    <property type="match status" value="1"/>
</dbReference>
<proteinExistence type="predicted"/>
<sequence>MSAKIGQIKRARTPEQKNDRRDTILATAKTLFMEAGYEGFSMGLLSKRAGVAKGTLYLYFGTKEEVLLSLYTLEFERFCRELTAGVTSHTTDAAFVSHLYETSISDPIFLALHARLGTVIDQNISLDALITSKRAMADHFHAMVEKLAEPLALKQDQTLAALSGISALLTGSYDGASNSVITTETLPQDVATFMGYFNMKARFEKNARYILQGIRASER</sequence>
<dbReference type="PROSITE" id="PS50977">
    <property type="entry name" value="HTH_TETR_2"/>
    <property type="match status" value="1"/>
</dbReference>
<evidence type="ECO:0000313" key="4">
    <source>
        <dbReference type="EMBL" id="UZP74499.1"/>
    </source>
</evidence>
<dbReference type="Pfam" id="PF00440">
    <property type="entry name" value="TetR_N"/>
    <property type="match status" value="1"/>
</dbReference>
<dbReference type="Proteomes" id="UP001317963">
    <property type="component" value="Chromosome"/>
</dbReference>
<gene>
    <name evidence="4" type="ORF">E0F26_06975</name>
</gene>
<dbReference type="InterPro" id="IPR001647">
    <property type="entry name" value="HTH_TetR"/>
</dbReference>
<dbReference type="InterPro" id="IPR050109">
    <property type="entry name" value="HTH-type_TetR-like_transc_reg"/>
</dbReference>
<dbReference type="InterPro" id="IPR009057">
    <property type="entry name" value="Homeodomain-like_sf"/>
</dbReference>
<feature type="domain" description="HTH tetR-type" evidence="3">
    <location>
        <begin position="18"/>
        <end position="78"/>
    </location>
</feature>
<accession>A0ABY6Q624</accession>
<dbReference type="PRINTS" id="PR00455">
    <property type="entry name" value="HTHTETR"/>
</dbReference>
<evidence type="ECO:0000313" key="5">
    <source>
        <dbReference type="Proteomes" id="UP001317963"/>
    </source>
</evidence>
<organism evidence="4 5">
    <name type="scientific">Candidatus Paraluminiphilus aquimaris</name>
    <dbReference type="NCBI Taxonomy" id="2518994"/>
    <lineage>
        <taxon>Bacteria</taxon>
        <taxon>Pseudomonadati</taxon>
        <taxon>Pseudomonadota</taxon>
        <taxon>Gammaproteobacteria</taxon>
        <taxon>Cellvibrionales</taxon>
        <taxon>Halieaceae</taxon>
        <taxon>Candidatus Paraluminiphilus</taxon>
    </lineage>
</organism>
<reference evidence="4 5" key="1">
    <citation type="submission" date="2019-02" db="EMBL/GenBank/DDBJ databases">
        <title>Halieaceae_genomes.</title>
        <authorList>
            <person name="Li S.-H."/>
        </authorList>
    </citation>
    <scope>NUCLEOTIDE SEQUENCE [LARGE SCALE GENOMIC DNA]</scope>
    <source>
        <strain evidence="4 5">JH123</strain>
    </source>
</reference>
<name>A0ABY6Q624_9GAMM</name>
<dbReference type="PROSITE" id="PS01081">
    <property type="entry name" value="HTH_TETR_1"/>
    <property type="match status" value="1"/>
</dbReference>